<evidence type="ECO:0000313" key="2">
    <source>
        <dbReference type="EMBL" id="KTB44034.1"/>
    </source>
</evidence>
<sequence>MPNMFALIDLLGDEDIVDITFLVPQPNNHGIELNKSLIVTSDASFAVLKNMVSKVMDIHPKNLILACRLSSQLTKDMSYHMVSNDADLVEIMSITRATIAATATSKAKNKKPFTVQVKNLNTSPTPPSTISKQSTGKAKQTKKTASKHF</sequence>
<protein>
    <submittedName>
        <fullName evidence="2">Uncharacterized protein</fullName>
    </submittedName>
</protein>
<evidence type="ECO:0000256" key="1">
    <source>
        <dbReference type="SAM" id="MobiDB-lite"/>
    </source>
</evidence>
<feature type="compositionally biased region" description="Basic residues" evidence="1">
    <location>
        <begin position="139"/>
        <end position="149"/>
    </location>
</feature>
<proteinExistence type="predicted"/>
<organism evidence="2 3">
    <name type="scientific">Moniliophthora roreri</name>
    <name type="common">Frosty pod rot fungus</name>
    <name type="synonym">Monilia roreri</name>
    <dbReference type="NCBI Taxonomy" id="221103"/>
    <lineage>
        <taxon>Eukaryota</taxon>
        <taxon>Fungi</taxon>
        <taxon>Dikarya</taxon>
        <taxon>Basidiomycota</taxon>
        <taxon>Agaricomycotina</taxon>
        <taxon>Agaricomycetes</taxon>
        <taxon>Agaricomycetidae</taxon>
        <taxon>Agaricales</taxon>
        <taxon>Marasmiineae</taxon>
        <taxon>Marasmiaceae</taxon>
        <taxon>Moniliophthora</taxon>
    </lineage>
</organism>
<feature type="compositionally biased region" description="Polar residues" evidence="1">
    <location>
        <begin position="117"/>
        <end position="138"/>
    </location>
</feature>
<dbReference type="Proteomes" id="UP000054988">
    <property type="component" value="Unassembled WGS sequence"/>
</dbReference>
<dbReference type="EMBL" id="LATX01001017">
    <property type="protein sequence ID" value="KTB44034.1"/>
    <property type="molecule type" value="Genomic_DNA"/>
</dbReference>
<gene>
    <name evidence="2" type="ORF">WG66_3390</name>
</gene>
<evidence type="ECO:0000313" key="3">
    <source>
        <dbReference type="Proteomes" id="UP000054988"/>
    </source>
</evidence>
<name>A0A0W0G641_MONRR</name>
<reference evidence="2 3" key="1">
    <citation type="submission" date="2015-12" db="EMBL/GenBank/DDBJ databases">
        <title>Draft genome sequence of Moniliophthora roreri, the causal agent of frosty pod rot of cacao.</title>
        <authorList>
            <person name="Aime M.C."/>
            <person name="Diaz-Valderrama J.R."/>
            <person name="Kijpornyongpan T."/>
            <person name="Phillips-Mora W."/>
        </authorList>
    </citation>
    <scope>NUCLEOTIDE SEQUENCE [LARGE SCALE GENOMIC DNA]</scope>
    <source>
        <strain evidence="2 3">MCA 2952</strain>
    </source>
</reference>
<feature type="region of interest" description="Disordered" evidence="1">
    <location>
        <begin position="117"/>
        <end position="149"/>
    </location>
</feature>
<comment type="caution">
    <text evidence="2">The sequence shown here is derived from an EMBL/GenBank/DDBJ whole genome shotgun (WGS) entry which is preliminary data.</text>
</comment>
<dbReference type="AlphaFoldDB" id="A0A0W0G641"/>
<accession>A0A0W0G641</accession>